<gene>
    <name evidence="2" type="ORF">EI167_21575</name>
</gene>
<sequence length="139" mass="15637">MKYVFLYFILCFFCSSSFGEDLGYSGFNKEGETVEETLARLIKDKSFSVYDHDGWTIASSNEGVMYSFTPSSHPAYPAYVKRDVIERNGAIYIDMSVRCGASKKVCDDLVRSFQELNKKIMQSMGGSSPVMNIDPNISQ</sequence>
<comment type="caution">
    <text evidence="2">The sequence shown here is derived from an EMBL/GenBank/DDBJ whole genome shotgun (WGS) entry which is preliminary data.</text>
</comment>
<feature type="signal peptide" evidence="1">
    <location>
        <begin position="1"/>
        <end position="19"/>
    </location>
</feature>
<dbReference type="RefSeq" id="WP_192543247.1">
    <property type="nucleotide sequence ID" value="NZ_JBQDLW010000096.1"/>
</dbReference>
<evidence type="ECO:0000313" key="2">
    <source>
        <dbReference type="EMBL" id="MBE0459955.1"/>
    </source>
</evidence>
<evidence type="ECO:0000313" key="3">
    <source>
        <dbReference type="Proteomes" id="UP000707245"/>
    </source>
</evidence>
<proteinExistence type="predicted"/>
<keyword evidence="3" id="KW-1185">Reference proteome</keyword>
<protein>
    <submittedName>
        <fullName evidence="2">Molecular chaperone DnaJ</fullName>
    </submittedName>
</protein>
<name>A0ABR9FT00_9GAMM</name>
<evidence type="ECO:0000256" key="1">
    <source>
        <dbReference type="SAM" id="SignalP"/>
    </source>
</evidence>
<accession>A0ABR9FT00</accession>
<dbReference type="Proteomes" id="UP000707245">
    <property type="component" value="Unassembled WGS sequence"/>
</dbReference>
<reference evidence="2 3" key="1">
    <citation type="submission" date="2020-07" db="EMBL/GenBank/DDBJ databases">
        <title>Halophilic bacteria isolated from french cheeses.</title>
        <authorList>
            <person name="Kothe C.I."/>
            <person name="Farah-Kraiem B."/>
            <person name="Renault P."/>
            <person name="Dridi B."/>
        </authorList>
    </citation>
    <scope>NUCLEOTIDE SEQUENCE [LARGE SCALE GENOMIC DNA]</scope>
    <source>
        <strain evidence="2 3">FME14</strain>
    </source>
</reference>
<organism evidence="2 3">
    <name type="scientific">Pseudoalteromonas prydzensis</name>
    <dbReference type="NCBI Taxonomy" id="182141"/>
    <lineage>
        <taxon>Bacteria</taxon>
        <taxon>Pseudomonadati</taxon>
        <taxon>Pseudomonadota</taxon>
        <taxon>Gammaproteobacteria</taxon>
        <taxon>Alteromonadales</taxon>
        <taxon>Pseudoalteromonadaceae</taxon>
        <taxon>Pseudoalteromonas</taxon>
    </lineage>
</organism>
<keyword evidence="1" id="KW-0732">Signal</keyword>
<dbReference type="EMBL" id="RRZA01000163">
    <property type="protein sequence ID" value="MBE0459955.1"/>
    <property type="molecule type" value="Genomic_DNA"/>
</dbReference>
<feature type="chain" id="PRO_5045479628" evidence="1">
    <location>
        <begin position="20"/>
        <end position="139"/>
    </location>
</feature>